<name>A0AAE1C7M7_9PEZI</name>
<evidence type="ECO:0000313" key="5">
    <source>
        <dbReference type="Proteomes" id="UP001270362"/>
    </source>
</evidence>
<dbReference type="PANTHER" id="PTHR10039:SF5">
    <property type="entry name" value="NACHT DOMAIN-CONTAINING PROTEIN"/>
    <property type="match status" value="1"/>
</dbReference>
<organism evidence="4 5">
    <name type="scientific">Podospora appendiculata</name>
    <dbReference type="NCBI Taxonomy" id="314037"/>
    <lineage>
        <taxon>Eukaryota</taxon>
        <taxon>Fungi</taxon>
        <taxon>Dikarya</taxon>
        <taxon>Ascomycota</taxon>
        <taxon>Pezizomycotina</taxon>
        <taxon>Sordariomycetes</taxon>
        <taxon>Sordariomycetidae</taxon>
        <taxon>Sordariales</taxon>
        <taxon>Podosporaceae</taxon>
        <taxon>Podospora</taxon>
    </lineage>
</organism>
<dbReference type="Gene3D" id="3.40.50.300">
    <property type="entry name" value="P-loop containing nucleotide triphosphate hydrolases"/>
    <property type="match status" value="1"/>
</dbReference>
<keyword evidence="5" id="KW-1185">Reference proteome</keyword>
<sequence length="815" mass="91791">MYRRKAAIGLPSENTCDWLLRYATFRSWLDRTSIEEFQGFLCIKGKPGAGKSTILKTISTKVASEGKERGFSVATFFFNAKGTELERNRLGMLRSLAYQVVRIDESYQAKLSAIYQERIHQLPSGSKIEMEWQVPELEEFLASVFRAGTASRIMVFVDALDECAESKLATTELPPNEEWVELKKIIIDKSDGVFLWVVLVVDSLLKHWEAGKSTVFLRNHLEKVPNNLEELYTNILSSAHEDPPTTVKIFQWAVFALQPLRLREWHHILAFIRPEGPPCSLAQWRDLEDYTENDDQLERRIRSISKGLLEVVSGPDNPMLPGAEYASDIHSINGCAGSRDPHQGETRTVQVVHESVRQFFVEGKGFAVIEQDHEHNAGDGHLMIVETCLNYIKIKELDAYIQALDEAFGTVLHQQFVERHQRLRREARRSSSVQSFDSAGSGSIERRPSLQRLRAPFSLETGDMNPTDPSNYILSDFLRQGVPKEDLSSHHSMSESSDRQSHCSVNTWDTAETHVLEDFPALLHYSINMVFTHAKLAGSHGSTDSELIQVAQRDRAVWKRFQLLWNDYPTDEEFFAYCAQQGPLSWLDCIFDIGGTAYSVFEHATHHDIDAARSTIGFLDIRKNQHPSRTLLHQILLDYTPSGPTISGPGEPRSISFSMSTRWDAVLVLKKLLELGVDVSPQALATCKVAQEVYFHPPVDLELLKLLERRGVTLETSSSDNPWTVETLYVYLVEYLKVAGDATPADREFVVQTAINHGADINFAPENSQHETLLHFAATKLITGSYQSLESLLAMLVAKGAAIPPRILRSVAPAS</sequence>
<dbReference type="EMBL" id="JAULSO010000006">
    <property type="protein sequence ID" value="KAK3681717.1"/>
    <property type="molecule type" value="Genomic_DNA"/>
</dbReference>
<comment type="caution">
    <text evidence="4">The sequence shown here is derived from an EMBL/GenBank/DDBJ whole genome shotgun (WGS) entry which is preliminary data.</text>
</comment>
<dbReference type="SUPFAM" id="SSF52540">
    <property type="entry name" value="P-loop containing nucleoside triphosphate hydrolases"/>
    <property type="match status" value="1"/>
</dbReference>
<dbReference type="AlphaFoldDB" id="A0AAE1C7M7"/>
<reference evidence="4" key="1">
    <citation type="journal article" date="2023" name="Mol. Phylogenet. Evol.">
        <title>Genome-scale phylogeny and comparative genomics of the fungal order Sordariales.</title>
        <authorList>
            <person name="Hensen N."/>
            <person name="Bonometti L."/>
            <person name="Westerberg I."/>
            <person name="Brannstrom I.O."/>
            <person name="Guillou S."/>
            <person name="Cros-Aarteil S."/>
            <person name="Calhoun S."/>
            <person name="Haridas S."/>
            <person name="Kuo A."/>
            <person name="Mondo S."/>
            <person name="Pangilinan J."/>
            <person name="Riley R."/>
            <person name="LaButti K."/>
            <person name="Andreopoulos B."/>
            <person name="Lipzen A."/>
            <person name="Chen C."/>
            <person name="Yan M."/>
            <person name="Daum C."/>
            <person name="Ng V."/>
            <person name="Clum A."/>
            <person name="Steindorff A."/>
            <person name="Ohm R.A."/>
            <person name="Martin F."/>
            <person name="Silar P."/>
            <person name="Natvig D.O."/>
            <person name="Lalanne C."/>
            <person name="Gautier V."/>
            <person name="Ament-Velasquez S.L."/>
            <person name="Kruys A."/>
            <person name="Hutchinson M.I."/>
            <person name="Powell A.J."/>
            <person name="Barry K."/>
            <person name="Miller A.N."/>
            <person name="Grigoriev I.V."/>
            <person name="Debuchy R."/>
            <person name="Gladieux P."/>
            <person name="Hiltunen Thoren M."/>
            <person name="Johannesson H."/>
        </authorList>
    </citation>
    <scope>NUCLEOTIDE SEQUENCE</scope>
    <source>
        <strain evidence="4">CBS 314.62</strain>
    </source>
</reference>
<dbReference type="InterPro" id="IPR027417">
    <property type="entry name" value="P-loop_NTPase"/>
</dbReference>
<dbReference type="PANTHER" id="PTHR10039">
    <property type="entry name" value="AMELOGENIN"/>
    <property type="match status" value="1"/>
</dbReference>
<dbReference type="Pfam" id="PF24883">
    <property type="entry name" value="NPHP3_N"/>
    <property type="match status" value="1"/>
</dbReference>
<feature type="region of interest" description="Disordered" evidence="2">
    <location>
        <begin position="423"/>
        <end position="447"/>
    </location>
</feature>
<evidence type="ECO:0000259" key="3">
    <source>
        <dbReference type="Pfam" id="PF24883"/>
    </source>
</evidence>
<evidence type="ECO:0000313" key="4">
    <source>
        <dbReference type="EMBL" id="KAK3681717.1"/>
    </source>
</evidence>
<protein>
    <recommendedName>
        <fullName evidence="3">Nephrocystin 3-like N-terminal domain-containing protein</fullName>
    </recommendedName>
</protein>
<proteinExistence type="predicted"/>
<dbReference type="InterPro" id="IPR056884">
    <property type="entry name" value="NPHP3-like_N"/>
</dbReference>
<keyword evidence="1" id="KW-0677">Repeat</keyword>
<gene>
    <name evidence="4" type="ORF">B0T22DRAFT_445325</name>
</gene>
<evidence type="ECO:0000256" key="1">
    <source>
        <dbReference type="ARBA" id="ARBA00022737"/>
    </source>
</evidence>
<accession>A0AAE1C7M7</accession>
<reference evidence="4" key="2">
    <citation type="submission" date="2023-06" db="EMBL/GenBank/DDBJ databases">
        <authorList>
            <consortium name="Lawrence Berkeley National Laboratory"/>
            <person name="Haridas S."/>
            <person name="Hensen N."/>
            <person name="Bonometti L."/>
            <person name="Westerberg I."/>
            <person name="Brannstrom I.O."/>
            <person name="Guillou S."/>
            <person name="Cros-Aarteil S."/>
            <person name="Calhoun S."/>
            <person name="Kuo A."/>
            <person name="Mondo S."/>
            <person name="Pangilinan J."/>
            <person name="Riley R."/>
            <person name="Labutti K."/>
            <person name="Andreopoulos B."/>
            <person name="Lipzen A."/>
            <person name="Chen C."/>
            <person name="Yanf M."/>
            <person name="Daum C."/>
            <person name="Ng V."/>
            <person name="Clum A."/>
            <person name="Steindorff A."/>
            <person name="Ohm R."/>
            <person name="Martin F."/>
            <person name="Silar P."/>
            <person name="Natvig D."/>
            <person name="Lalanne C."/>
            <person name="Gautier V."/>
            <person name="Ament-Velasquez S.L."/>
            <person name="Kruys A."/>
            <person name="Hutchinson M.I."/>
            <person name="Powell A.J."/>
            <person name="Barry K."/>
            <person name="Miller A.N."/>
            <person name="Grigoriev I.V."/>
            <person name="Debuchy R."/>
            <person name="Gladieux P."/>
            <person name="Thoren M.H."/>
            <person name="Johannesson H."/>
        </authorList>
    </citation>
    <scope>NUCLEOTIDE SEQUENCE</scope>
    <source>
        <strain evidence="4">CBS 314.62</strain>
    </source>
</reference>
<evidence type="ECO:0000256" key="2">
    <source>
        <dbReference type="SAM" id="MobiDB-lite"/>
    </source>
</evidence>
<dbReference type="Proteomes" id="UP001270362">
    <property type="component" value="Unassembled WGS sequence"/>
</dbReference>
<feature type="domain" description="Nephrocystin 3-like N-terminal" evidence="3">
    <location>
        <begin position="14"/>
        <end position="168"/>
    </location>
</feature>